<evidence type="ECO:0000313" key="3">
    <source>
        <dbReference type="Proteomes" id="UP001341840"/>
    </source>
</evidence>
<dbReference type="Proteomes" id="UP001341840">
    <property type="component" value="Unassembled WGS sequence"/>
</dbReference>
<reference evidence="2 3" key="1">
    <citation type="journal article" date="2023" name="Plants (Basel)">
        <title>Bridging the Gap: Combining Genomics and Transcriptomics Approaches to Understand Stylosanthes scabra, an Orphan Legume from the Brazilian Caatinga.</title>
        <authorList>
            <person name="Ferreira-Neto J.R.C."/>
            <person name="da Silva M.D."/>
            <person name="Binneck E."/>
            <person name="de Melo N.F."/>
            <person name="da Silva R.H."/>
            <person name="de Melo A.L.T.M."/>
            <person name="Pandolfi V."/>
            <person name="Bustamante F.O."/>
            <person name="Brasileiro-Vidal A.C."/>
            <person name="Benko-Iseppon A.M."/>
        </authorList>
    </citation>
    <scope>NUCLEOTIDE SEQUENCE [LARGE SCALE GENOMIC DNA]</scope>
    <source>
        <tissue evidence="2">Leaves</tissue>
    </source>
</reference>
<dbReference type="InterPro" id="IPR049315">
    <property type="entry name" value="GDC-P_N"/>
</dbReference>
<dbReference type="PANTHER" id="PTHR11773:SF1">
    <property type="entry name" value="GLYCINE DEHYDROGENASE (DECARBOXYLATING), MITOCHONDRIAL"/>
    <property type="match status" value="1"/>
</dbReference>
<evidence type="ECO:0000259" key="1">
    <source>
        <dbReference type="Pfam" id="PF02347"/>
    </source>
</evidence>
<dbReference type="InterPro" id="IPR015421">
    <property type="entry name" value="PyrdxlP-dep_Trfase_major"/>
</dbReference>
<feature type="domain" description="Glycine cleavage system P-protein N-terminal" evidence="1">
    <location>
        <begin position="1"/>
        <end position="56"/>
    </location>
</feature>
<dbReference type="InterPro" id="IPR020581">
    <property type="entry name" value="GDC_P"/>
</dbReference>
<proteinExistence type="predicted"/>
<gene>
    <name evidence="2" type="ORF">PIB30_061556</name>
</gene>
<feature type="non-terminal residue" evidence="2">
    <location>
        <position position="1"/>
    </location>
</feature>
<comment type="caution">
    <text evidence="2">The sequence shown here is derived from an EMBL/GenBank/DDBJ whole genome shotgun (WGS) entry which is preliminary data.</text>
</comment>
<dbReference type="Pfam" id="PF02347">
    <property type="entry name" value="GDC-P"/>
    <property type="match status" value="1"/>
</dbReference>
<organism evidence="2 3">
    <name type="scientific">Stylosanthes scabra</name>
    <dbReference type="NCBI Taxonomy" id="79078"/>
    <lineage>
        <taxon>Eukaryota</taxon>
        <taxon>Viridiplantae</taxon>
        <taxon>Streptophyta</taxon>
        <taxon>Embryophyta</taxon>
        <taxon>Tracheophyta</taxon>
        <taxon>Spermatophyta</taxon>
        <taxon>Magnoliopsida</taxon>
        <taxon>eudicotyledons</taxon>
        <taxon>Gunneridae</taxon>
        <taxon>Pentapetalae</taxon>
        <taxon>rosids</taxon>
        <taxon>fabids</taxon>
        <taxon>Fabales</taxon>
        <taxon>Fabaceae</taxon>
        <taxon>Papilionoideae</taxon>
        <taxon>50 kb inversion clade</taxon>
        <taxon>dalbergioids sensu lato</taxon>
        <taxon>Dalbergieae</taxon>
        <taxon>Pterocarpus clade</taxon>
        <taxon>Stylosanthes</taxon>
    </lineage>
</organism>
<dbReference type="EMBL" id="JASCZI010091180">
    <property type="protein sequence ID" value="MED6149360.1"/>
    <property type="molecule type" value="Genomic_DNA"/>
</dbReference>
<sequence length="72" mass="7828">TATAETMSMCNNIQKGNKKTFVIASNCHPQTIDICKTRAAGFDLEVATVNLKDINCALELFVVCLFSTWAGD</sequence>
<dbReference type="PANTHER" id="PTHR11773">
    <property type="entry name" value="GLYCINE DEHYDROGENASE, DECARBOXYLATING"/>
    <property type="match status" value="1"/>
</dbReference>
<name>A0ABU6TMK6_9FABA</name>
<keyword evidence="3" id="KW-1185">Reference proteome</keyword>
<dbReference type="Gene3D" id="3.40.640.10">
    <property type="entry name" value="Type I PLP-dependent aspartate aminotransferase-like (Major domain)"/>
    <property type="match status" value="1"/>
</dbReference>
<protein>
    <recommendedName>
        <fullName evidence="1">Glycine cleavage system P-protein N-terminal domain-containing protein</fullName>
    </recommendedName>
</protein>
<evidence type="ECO:0000313" key="2">
    <source>
        <dbReference type="EMBL" id="MED6149360.1"/>
    </source>
</evidence>
<accession>A0ABU6TMK6</accession>